<accession>A0A1V9FJU2</accession>
<dbReference type="InterPro" id="IPR045175">
    <property type="entry name" value="M28_fam"/>
</dbReference>
<sequence length="341" mass="37701">MRNCYTRLCLIALLSWKISICSAQSINIDSLITPSSLKALVQTLAADSFQGRLTGTKMAADAATLISEAFQKAGAMPIAGNDGYLMPFDVPLSARFNFAQPYKMKSFNVVAALAGKRKAKELVIFSAHYDHIGTLSHTLQHKMPENGNPEDGDDIYNGANDNASGISALIHLAQYFAKHPQRERTILFIAFSGEEEGLLGSRILAEAFNPKVVTAMVNMDMIGRPRNGKNKHPFITGFNQSNLAKILNKQLHNRGPQYGKKYFEPDPFQEDNLYRRSDNFPFAVKGMVAHTIMTSAPNDQYYHSLNDEWEQLDYDYLAEVVKAIALATTGLANGSDNPKSN</sequence>
<dbReference type="SUPFAM" id="SSF53187">
    <property type="entry name" value="Zn-dependent exopeptidases"/>
    <property type="match status" value="1"/>
</dbReference>
<dbReference type="InterPro" id="IPR007484">
    <property type="entry name" value="Peptidase_M28"/>
</dbReference>
<dbReference type="STRING" id="550983.A4R26_03600"/>
<dbReference type="GO" id="GO:0006508">
    <property type="term" value="P:proteolysis"/>
    <property type="evidence" value="ECO:0007669"/>
    <property type="project" value="InterPro"/>
</dbReference>
<comment type="caution">
    <text evidence="3">The sequence shown here is derived from an EMBL/GenBank/DDBJ whole genome shotgun (WGS) entry which is preliminary data.</text>
</comment>
<evidence type="ECO:0000259" key="2">
    <source>
        <dbReference type="Pfam" id="PF04389"/>
    </source>
</evidence>
<feature type="chain" id="PRO_5012258079" description="Peptidase M28 domain-containing protein" evidence="1">
    <location>
        <begin position="24"/>
        <end position="341"/>
    </location>
</feature>
<feature type="signal peptide" evidence="1">
    <location>
        <begin position="1"/>
        <end position="23"/>
    </location>
</feature>
<dbReference type="OrthoDB" id="9764939at2"/>
<dbReference type="Gene3D" id="3.40.630.10">
    <property type="entry name" value="Zn peptidases"/>
    <property type="match status" value="1"/>
</dbReference>
<evidence type="ECO:0000313" key="4">
    <source>
        <dbReference type="Proteomes" id="UP000192276"/>
    </source>
</evidence>
<evidence type="ECO:0000313" key="3">
    <source>
        <dbReference type="EMBL" id="OQP58551.1"/>
    </source>
</evidence>
<evidence type="ECO:0000256" key="1">
    <source>
        <dbReference type="SAM" id="SignalP"/>
    </source>
</evidence>
<dbReference type="Proteomes" id="UP000192276">
    <property type="component" value="Unassembled WGS sequence"/>
</dbReference>
<feature type="domain" description="Peptidase M28" evidence="2">
    <location>
        <begin position="108"/>
        <end position="325"/>
    </location>
</feature>
<name>A0A1V9FJU2_9BACT</name>
<dbReference type="PANTHER" id="PTHR12147:SF26">
    <property type="entry name" value="PEPTIDASE M28 DOMAIN-CONTAINING PROTEIN"/>
    <property type="match status" value="1"/>
</dbReference>
<dbReference type="PANTHER" id="PTHR12147">
    <property type="entry name" value="METALLOPEPTIDASE M28 FAMILY MEMBER"/>
    <property type="match status" value="1"/>
</dbReference>
<gene>
    <name evidence="3" type="ORF">A4R26_03600</name>
</gene>
<dbReference type="Pfam" id="PF04389">
    <property type="entry name" value="Peptidase_M28"/>
    <property type="match status" value="1"/>
</dbReference>
<dbReference type="RefSeq" id="WP_081165984.1">
    <property type="nucleotide sequence ID" value="NZ_LWBP01000188.1"/>
</dbReference>
<protein>
    <recommendedName>
        <fullName evidence="2">Peptidase M28 domain-containing protein</fullName>
    </recommendedName>
</protein>
<proteinExistence type="predicted"/>
<organism evidence="3 4">
    <name type="scientific">Niastella populi</name>
    <dbReference type="NCBI Taxonomy" id="550983"/>
    <lineage>
        <taxon>Bacteria</taxon>
        <taxon>Pseudomonadati</taxon>
        <taxon>Bacteroidota</taxon>
        <taxon>Chitinophagia</taxon>
        <taxon>Chitinophagales</taxon>
        <taxon>Chitinophagaceae</taxon>
        <taxon>Niastella</taxon>
    </lineage>
</organism>
<dbReference type="GO" id="GO:0008235">
    <property type="term" value="F:metalloexopeptidase activity"/>
    <property type="evidence" value="ECO:0007669"/>
    <property type="project" value="InterPro"/>
</dbReference>
<keyword evidence="4" id="KW-1185">Reference proteome</keyword>
<reference evidence="4" key="1">
    <citation type="submission" date="2016-04" db="EMBL/GenBank/DDBJ databases">
        <authorList>
            <person name="Chen L."/>
            <person name="Zhuang W."/>
            <person name="Wang G."/>
        </authorList>
    </citation>
    <scope>NUCLEOTIDE SEQUENCE [LARGE SCALE GENOMIC DNA]</scope>
    <source>
        <strain evidence="4">208</strain>
    </source>
</reference>
<dbReference type="EMBL" id="LWBP01000188">
    <property type="protein sequence ID" value="OQP58551.1"/>
    <property type="molecule type" value="Genomic_DNA"/>
</dbReference>
<keyword evidence="1" id="KW-0732">Signal</keyword>
<dbReference type="AlphaFoldDB" id="A0A1V9FJU2"/>